<feature type="compositionally biased region" description="Basic and acidic residues" evidence="1">
    <location>
        <begin position="114"/>
        <end position="126"/>
    </location>
</feature>
<sequence>MVRDGCRHSRARTSRAAGPPVRRRPAVVRHHVWDRGARGVMEQRARPVPQHRGMGPRGAHRLHGPDRGDRIPRARALGSHASASCRAPGGRHLHGVARPRGECRVGDARVDRQDLRHSGDLRDLHRHDRRHGRRRTRLGRRRLPRGQSAVAAGVIARVHRRRRRHLLHRTDIRPVVHYWALSVASMSDIGGTMEVCRSYPTRSLRMPRPAPPGVWLRCSPT</sequence>
<gene>
    <name evidence="2" type="ORF">MIPYR_80060</name>
</gene>
<dbReference type="AlphaFoldDB" id="A0A1Y5P899"/>
<feature type="region of interest" description="Disordered" evidence="1">
    <location>
        <begin position="48"/>
        <end position="72"/>
    </location>
</feature>
<reference evidence="2" key="1">
    <citation type="submission" date="2016-03" db="EMBL/GenBank/DDBJ databases">
        <authorList>
            <person name="Ploux O."/>
        </authorList>
    </citation>
    <scope>NUCLEOTIDE SEQUENCE</scope>
    <source>
        <strain evidence="2">UC1</strain>
    </source>
</reference>
<accession>A0A1Y5P899</accession>
<protein>
    <submittedName>
        <fullName evidence="2">Uncharacterized protein</fullName>
    </submittedName>
</protein>
<organism evidence="2">
    <name type="scientific">uncultured Microbacterium sp</name>
    <dbReference type="NCBI Taxonomy" id="191216"/>
    <lineage>
        <taxon>Bacteria</taxon>
        <taxon>Bacillati</taxon>
        <taxon>Actinomycetota</taxon>
        <taxon>Actinomycetes</taxon>
        <taxon>Micrococcales</taxon>
        <taxon>Microbacteriaceae</taxon>
        <taxon>Microbacterium</taxon>
        <taxon>environmental samples</taxon>
    </lineage>
</organism>
<feature type="compositionally biased region" description="Basic and acidic residues" evidence="1">
    <location>
        <begin position="63"/>
        <end position="72"/>
    </location>
</feature>
<dbReference type="EMBL" id="FLQR01000012">
    <property type="protein sequence ID" value="SBS74934.1"/>
    <property type="molecule type" value="Genomic_DNA"/>
</dbReference>
<evidence type="ECO:0000256" key="1">
    <source>
        <dbReference type="SAM" id="MobiDB-lite"/>
    </source>
</evidence>
<feature type="region of interest" description="Disordered" evidence="1">
    <location>
        <begin position="78"/>
        <end position="97"/>
    </location>
</feature>
<name>A0A1Y5P899_9MICO</name>
<feature type="region of interest" description="Disordered" evidence="1">
    <location>
        <begin position="1"/>
        <end position="24"/>
    </location>
</feature>
<proteinExistence type="predicted"/>
<feature type="compositionally biased region" description="Basic residues" evidence="1">
    <location>
        <begin position="127"/>
        <end position="140"/>
    </location>
</feature>
<evidence type="ECO:0000313" key="2">
    <source>
        <dbReference type="EMBL" id="SBS74934.1"/>
    </source>
</evidence>
<feature type="region of interest" description="Disordered" evidence="1">
    <location>
        <begin position="114"/>
        <end position="140"/>
    </location>
</feature>